<protein>
    <submittedName>
        <fullName evidence="1">Uncharacterized protein</fullName>
    </submittedName>
</protein>
<sequence length="440" mass="52184">MYNVFRFQKKKDLDDLQQIKQIKDEQLNYKHKEQREMLSQQYKKRVANFIKEMAENPIVENDQYTNIQEDKIKLNKKKFLNTQINQDRNNLQELLHPASFRFQDKASDRLQKSKIQNEFLDIIPNPNMNQTFHKMIRQRNQEKELNGTFRFRASNSIDRVIDNASTYYIQQDVHHQLQMKQQVQQLNRMKGTEKSQITDRQSISTNTARQIINPKDILPSLHQKTHFKGATTFFMNTQDAGILNFNNNDHQTESIFQDLNAIAIRKGIITQADESPKQIAKPNRRYKRLINKSMEINSRNKVKNQNLGLLTELNNQGHHLNDSINKSVSIMPRDINKTISINDMLIENSLMIEEEDEDSKIYDSVLSASNKIYQRNSYMNKYKFNDKAEQKHHKLNLDYNKIHNITRNVLKSCNVLRKKNLNTFQNTNDLFREYTMNTIQ</sequence>
<evidence type="ECO:0000313" key="2">
    <source>
        <dbReference type="Proteomes" id="UP000039865"/>
    </source>
</evidence>
<dbReference type="AlphaFoldDB" id="A0A078AZ03"/>
<dbReference type="InParanoid" id="A0A078AZ03"/>
<dbReference type="OrthoDB" id="286188at2759"/>
<dbReference type="Proteomes" id="UP000039865">
    <property type="component" value="Unassembled WGS sequence"/>
</dbReference>
<name>A0A078AZ03_STYLE</name>
<accession>A0A078AZ03</accession>
<reference evidence="1 2" key="1">
    <citation type="submission" date="2014-06" db="EMBL/GenBank/DDBJ databases">
        <authorList>
            <person name="Swart Estienne"/>
        </authorList>
    </citation>
    <scope>NUCLEOTIDE SEQUENCE [LARGE SCALE GENOMIC DNA]</scope>
    <source>
        <strain evidence="1 2">130c</strain>
    </source>
</reference>
<proteinExistence type="predicted"/>
<evidence type="ECO:0000313" key="1">
    <source>
        <dbReference type="EMBL" id="CDW86033.1"/>
    </source>
</evidence>
<keyword evidence="2" id="KW-1185">Reference proteome</keyword>
<organism evidence="1 2">
    <name type="scientific">Stylonychia lemnae</name>
    <name type="common">Ciliate</name>
    <dbReference type="NCBI Taxonomy" id="5949"/>
    <lineage>
        <taxon>Eukaryota</taxon>
        <taxon>Sar</taxon>
        <taxon>Alveolata</taxon>
        <taxon>Ciliophora</taxon>
        <taxon>Intramacronucleata</taxon>
        <taxon>Spirotrichea</taxon>
        <taxon>Stichotrichia</taxon>
        <taxon>Sporadotrichida</taxon>
        <taxon>Oxytrichidae</taxon>
        <taxon>Stylonychinae</taxon>
        <taxon>Stylonychia</taxon>
    </lineage>
</organism>
<gene>
    <name evidence="1" type="primary">Contig19055.g20202</name>
    <name evidence="1" type="ORF">STYLEM_15124</name>
</gene>
<dbReference type="EMBL" id="CCKQ01014283">
    <property type="protein sequence ID" value="CDW86033.1"/>
    <property type="molecule type" value="Genomic_DNA"/>
</dbReference>